<gene>
    <name evidence="2" type="ORF">DFR58_103214</name>
</gene>
<comment type="caution">
    <text evidence="2">The sequence shown here is derived from an EMBL/GenBank/DDBJ whole genome shotgun (WGS) entry which is preliminary data.</text>
</comment>
<reference evidence="2 3" key="1">
    <citation type="submission" date="2018-07" db="EMBL/GenBank/DDBJ databases">
        <title>Genomic Encyclopedia of Type Strains, Phase IV (KMG-IV): sequencing the most valuable type-strain genomes for metagenomic binning, comparative biology and taxonomic classification.</title>
        <authorList>
            <person name="Goeker M."/>
        </authorList>
    </citation>
    <scope>NUCLEOTIDE SEQUENCE [LARGE SCALE GENOMIC DNA]</scope>
    <source>
        <strain evidence="2 3">DSM 27016</strain>
    </source>
</reference>
<organism evidence="2 3">
    <name type="scientific">Anaerobacterium chartisolvens</name>
    <dbReference type="NCBI Taxonomy" id="1297424"/>
    <lineage>
        <taxon>Bacteria</taxon>
        <taxon>Bacillati</taxon>
        <taxon>Bacillota</taxon>
        <taxon>Clostridia</taxon>
        <taxon>Eubacteriales</taxon>
        <taxon>Oscillospiraceae</taxon>
        <taxon>Anaerobacterium</taxon>
    </lineage>
</organism>
<keyword evidence="1" id="KW-0812">Transmembrane</keyword>
<keyword evidence="1" id="KW-1133">Transmembrane helix</keyword>
<feature type="transmembrane region" description="Helical" evidence="1">
    <location>
        <begin position="96"/>
        <end position="120"/>
    </location>
</feature>
<keyword evidence="3" id="KW-1185">Reference proteome</keyword>
<evidence type="ECO:0000313" key="2">
    <source>
        <dbReference type="EMBL" id="RCX19467.1"/>
    </source>
</evidence>
<feature type="transmembrane region" description="Helical" evidence="1">
    <location>
        <begin position="168"/>
        <end position="188"/>
    </location>
</feature>
<proteinExistence type="predicted"/>
<feature type="transmembrane region" description="Helical" evidence="1">
    <location>
        <begin position="140"/>
        <end position="161"/>
    </location>
</feature>
<protein>
    <submittedName>
        <fullName evidence="2">ABC-2 family transporter</fullName>
    </submittedName>
</protein>
<feature type="transmembrane region" description="Helical" evidence="1">
    <location>
        <begin position="20"/>
        <end position="37"/>
    </location>
</feature>
<dbReference type="EMBL" id="QPJT01000003">
    <property type="protein sequence ID" value="RCX19467.1"/>
    <property type="molecule type" value="Genomic_DNA"/>
</dbReference>
<accession>A0A369BG66</accession>
<feature type="transmembrane region" description="Helical" evidence="1">
    <location>
        <begin position="49"/>
        <end position="69"/>
    </location>
</feature>
<evidence type="ECO:0000313" key="3">
    <source>
        <dbReference type="Proteomes" id="UP000253034"/>
    </source>
</evidence>
<dbReference type="RefSeq" id="WP_170138023.1">
    <property type="nucleotide sequence ID" value="NZ_QPJT01000003.1"/>
</dbReference>
<keyword evidence="1" id="KW-0472">Membrane</keyword>
<dbReference type="Proteomes" id="UP000253034">
    <property type="component" value="Unassembled WGS sequence"/>
</dbReference>
<name>A0A369BG66_9FIRM</name>
<feature type="transmembrane region" description="Helical" evidence="1">
    <location>
        <begin position="220"/>
        <end position="241"/>
    </location>
</feature>
<evidence type="ECO:0000256" key="1">
    <source>
        <dbReference type="SAM" id="Phobius"/>
    </source>
</evidence>
<dbReference type="AlphaFoldDB" id="A0A369BG66"/>
<sequence length="248" mass="28646">MNKNIFPLVKIEFINTFRPVLIKTAFVVSVIYVLFWLKAGPASFEVKDYLSQYFSVIRFAIILASVFILGREFKNGTYKYTFTGCFSRMSILFSKIIAIAGLGFICWLLQVLIKIIIVLWTGKGTLYNDIFNYELFSTLIIYVAVAALIGSFSILVTSISFSLKATMIYTLLLFGIIQFYAPIFIIGIEKAENIPFWFELIKISPTYIIFDWNDTFKFQIIQLIFMLIYIILFLGFSILILKKKDLNK</sequence>